<sequence length="260" mass="30195">MDSVRLHELLLLEANYHYEIQLTDDVTKPPLCLLLLGQPLNDHEKFEIQRSVAITLHLQVINDQDGQFVYDLHQVSKRVNLVKETNPHLELCGIMVTDDQIYDYNKLIESLIQHFKGEIKYLFTYEPVLNSVMGHKLNGFTVSPHGQQIGYRLKHGKVNIETRKADENTNSCLPQTSDRQRMDQELSFVQKLTQEIDRIIRYLDYSQPSDRVLRKVSMLVSQLNRGPTTDIDEMIMNKEGELNALRTICEQWEMGIELGD</sequence>
<dbReference type="OrthoDB" id="4033014at2759"/>
<proteinExistence type="predicted"/>
<gene>
    <name evidence="1" type="ORF">ZYGM_001833</name>
</gene>
<dbReference type="EMBL" id="BIMX01000009">
    <property type="protein sequence ID" value="GCE99271.1"/>
    <property type="molecule type" value="Genomic_DNA"/>
</dbReference>
<evidence type="ECO:0000313" key="2">
    <source>
        <dbReference type="Proteomes" id="UP000301737"/>
    </source>
</evidence>
<name>A0A4C2E5J7_9SACH</name>
<comment type="caution">
    <text evidence="1">The sequence shown here is derived from an EMBL/GenBank/DDBJ whole genome shotgun (WGS) entry which is preliminary data.</text>
</comment>
<accession>A0A4C2E5J7</accession>
<keyword evidence="2" id="KW-1185">Reference proteome</keyword>
<dbReference type="AlphaFoldDB" id="A0A4C2E5J7"/>
<evidence type="ECO:0000313" key="1">
    <source>
        <dbReference type="EMBL" id="GCE99271.1"/>
    </source>
</evidence>
<organism evidence="1 2">
    <name type="scientific">Zygosaccharomyces mellis</name>
    <dbReference type="NCBI Taxonomy" id="42258"/>
    <lineage>
        <taxon>Eukaryota</taxon>
        <taxon>Fungi</taxon>
        <taxon>Dikarya</taxon>
        <taxon>Ascomycota</taxon>
        <taxon>Saccharomycotina</taxon>
        <taxon>Saccharomycetes</taxon>
        <taxon>Saccharomycetales</taxon>
        <taxon>Saccharomycetaceae</taxon>
        <taxon>Zygosaccharomyces</taxon>
    </lineage>
</organism>
<reference evidence="1 2" key="1">
    <citation type="submission" date="2019-01" db="EMBL/GenBank/DDBJ databases">
        <title>Draft Genome Sequencing of Zygosaccharomyces mellis Ca-7.</title>
        <authorList>
            <person name="Shiwa Y."/>
            <person name="Kanesaki Y."/>
            <person name="Ishige T."/>
            <person name="Mura K."/>
            <person name="Hori T."/>
            <person name="Tamura T."/>
        </authorList>
    </citation>
    <scope>NUCLEOTIDE SEQUENCE [LARGE SCALE GENOMIC DNA]</scope>
    <source>
        <strain evidence="1 2">Ca-7</strain>
    </source>
</reference>
<protein>
    <submittedName>
        <fullName evidence="1">Uncharacterized protein</fullName>
    </submittedName>
</protein>
<dbReference type="Proteomes" id="UP000301737">
    <property type="component" value="Unassembled WGS sequence"/>
</dbReference>